<gene>
    <name evidence="1" type="ORF">METZ01_LOCUS420453</name>
</gene>
<organism evidence="1">
    <name type="scientific">marine metagenome</name>
    <dbReference type="NCBI Taxonomy" id="408172"/>
    <lineage>
        <taxon>unclassified sequences</taxon>
        <taxon>metagenomes</taxon>
        <taxon>ecological metagenomes</taxon>
    </lineage>
</organism>
<dbReference type="Gene3D" id="3.60.21.10">
    <property type="match status" value="1"/>
</dbReference>
<dbReference type="SUPFAM" id="SSF56300">
    <property type="entry name" value="Metallo-dependent phosphatases"/>
    <property type="match status" value="1"/>
</dbReference>
<sequence>MGIDEHARQLQSVAAAQDPQVALLGGDLAYSNGNWDHADRWDRWLDHWDSLMVTSTGDQIPIVSAIGNHEVRGGYAGTEQDAGLYLRYLPQSSKTFYDRQLGPHVALLVLDSGHLASPRTMESRPPGCSRHWCGTKTVTSALPSTPCRCSPDSASPAQTCHERVAASGNRCSRNLP</sequence>
<dbReference type="EMBL" id="UINC01165928">
    <property type="protein sequence ID" value="SVD67599.1"/>
    <property type="molecule type" value="Genomic_DNA"/>
</dbReference>
<evidence type="ECO:0000313" key="1">
    <source>
        <dbReference type="EMBL" id="SVD67599.1"/>
    </source>
</evidence>
<dbReference type="InterPro" id="IPR029052">
    <property type="entry name" value="Metallo-depent_PP-like"/>
</dbReference>
<accession>A0A382X9P6</accession>
<protein>
    <submittedName>
        <fullName evidence="1">Uncharacterized protein</fullName>
    </submittedName>
</protein>
<proteinExistence type="predicted"/>
<dbReference type="AlphaFoldDB" id="A0A382X9P6"/>
<reference evidence="1" key="1">
    <citation type="submission" date="2018-05" db="EMBL/GenBank/DDBJ databases">
        <authorList>
            <person name="Lanie J.A."/>
            <person name="Ng W.-L."/>
            <person name="Kazmierczak K.M."/>
            <person name="Andrzejewski T.M."/>
            <person name="Davidsen T.M."/>
            <person name="Wayne K.J."/>
            <person name="Tettelin H."/>
            <person name="Glass J.I."/>
            <person name="Rusch D."/>
            <person name="Podicherti R."/>
            <person name="Tsui H.-C.T."/>
            <person name="Winkler M.E."/>
        </authorList>
    </citation>
    <scope>NUCLEOTIDE SEQUENCE</scope>
</reference>
<name>A0A382X9P6_9ZZZZ</name>